<name>A0ABQ1XY04_9PROT</name>
<dbReference type="InterPro" id="IPR036374">
    <property type="entry name" value="OxRdtase_Mopterin-bd_sf"/>
</dbReference>
<proteinExistence type="predicted"/>
<feature type="domain" description="Oxidoreductase molybdopterin-binding" evidence="1">
    <location>
        <begin position="109"/>
        <end position="177"/>
    </location>
</feature>
<dbReference type="Pfam" id="PF00174">
    <property type="entry name" value="Oxidored_molyb"/>
    <property type="match status" value="1"/>
</dbReference>
<protein>
    <recommendedName>
        <fullName evidence="1">Oxidoreductase molybdopterin-binding domain-containing protein</fullName>
    </recommendedName>
</protein>
<reference evidence="3" key="1">
    <citation type="journal article" date="2019" name="Int. J. Syst. Evol. Microbiol.">
        <title>The Global Catalogue of Microorganisms (GCM) 10K type strain sequencing project: providing services to taxonomists for standard genome sequencing and annotation.</title>
        <authorList>
            <consortium name="The Broad Institute Genomics Platform"/>
            <consortium name="The Broad Institute Genome Sequencing Center for Infectious Disease"/>
            <person name="Wu L."/>
            <person name="Ma J."/>
        </authorList>
    </citation>
    <scope>NUCLEOTIDE SEQUENCE [LARGE SCALE GENOMIC DNA]</scope>
    <source>
        <strain evidence="3">CGMCC 1.12766</strain>
    </source>
</reference>
<keyword evidence="3" id="KW-1185">Reference proteome</keyword>
<dbReference type="EMBL" id="BMFS01000013">
    <property type="protein sequence ID" value="GGH06671.1"/>
    <property type="molecule type" value="Genomic_DNA"/>
</dbReference>
<dbReference type="SUPFAM" id="SSF56524">
    <property type="entry name" value="Oxidoreductase molybdopterin-binding domain"/>
    <property type="match status" value="1"/>
</dbReference>
<dbReference type="RefSeq" id="WP_188452849.1">
    <property type="nucleotide sequence ID" value="NZ_BMFS01000013.1"/>
</dbReference>
<sequence>MGWQFAARARRITVAGFAGLMILASGLAMTGCGRGTVDPDAIARTGPVVLVITGVDEANRGSRAVPYDGLYAIYGIEVQTARGFTRPELMAMSWRQIRADFPAGSAPRVFDGPRLSDVLRSAGLEGASVRLTAFDGYEAEVPAELIARHEPILALRADGDPLGIGGLGPVMLVWPRLTQSDLADMNDDLWPWGVFAITPYQPARAQ</sequence>
<dbReference type="Proteomes" id="UP000648722">
    <property type="component" value="Unassembled WGS sequence"/>
</dbReference>
<evidence type="ECO:0000259" key="1">
    <source>
        <dbReference type="Pfam" id="PF00174"/>
    </source>
</evidence>
<accession>A0ABQ1XY04</accession>
<comment type="caution">
    <text evidence="2">The sequence shown here is derived from an EMBL/GenBank/DDBJ whole genome shotgun (WGS) entry which is preliminary data.</text>
</comment>
<evidence type="ECO:0000313" key="2">
    <source>
        <dbReference type="EMBL" id="GGH06671.1"/>
    </source>
</evidence>
<dbReference type="InterPro" id="IPR000572">
    <property type="entry name" value="OxRdtase_Mopterin-bd_dom"/>
</dbReference>
<evidence type="ECO:0000313" key="3">
    <source>
        <dbReference type="Proteomes" id="UP000648722"/>
    </source>
</evidence>
<dbReference type="Gene3D" id="3.90.420.10">
    <property type="entry name" value="Oxidoreductase, molybdopterin-binding domain"/>
    <property type="match status" value="1"/>
</dbReference>
<organism evidence="2 3">
    <name type="scientific">Glycocaulis albus</name>
    <dbReference type="NCBI Taxonomy" id="1382801"/>
    <lineage>
        <taxon>Bacteria</taxon>
        <taxon>Pseudomonadati</taxon>
        <taxon>Pseudomonadota</taxon>
        <taxon>Alphaproteobacteria</taxon>
        <taxon>Maricaulales</taxon>
        <taxon>Maricaulaceae</taxon>
        <taxon>Glycocaulis</taxon>
    </lineage>
</organism>
<gene>
    <name evidence="2" type="ORF">GCM10007420_24090</name>
</gene>